<dbReference type="Pfam" id="PF06602">
    <property type="entry name" value="Myotub-related"/>
    <property type="match status" value="1"/>
</dbReference>
<dbReference type="InterPro" id="IPR029021">
    <property type="entry name" value="Prot-tyrosine_phosphatase-like"/>
</dbReference>
<dbReference type="InterPro" id="IPR016130">
    <property type="entry name" value="Tyr_Pase_AS"/>
</dbReference>
<dbReference type="Gene3D" id="3.90.190.10">
    <property type="entry name" value="Protein tyrosine phosphatase superfamily"/>
    <property type="match status" value="1"/>
</dbReference>
<comment type="subcellular location">
    <subcellularLocation>
        <location evidence="1">Endomembrane system</location>
        <topology evidence="1">Peripheral membrane protein</topology>
    </subcellularLocation>
</comment>
<dbReference type="CDD" id="cd14507">
    <property type="entry name" value="PTP-MTM-like"/>
    <property type="match status" value="1"/>
</dbReference>
<evidence type="ECO:0000259" key="6">
    <source>
        <dbReference type="PROSITE" id="PS51339"/>
    </source>
</evidence>
<protein>
    <recommendedName>
        <fullName evidence="8">Phosphatidylinositol-3-phosphatase</fullName>
    </recommendedName>
</protein>
<evidence type="ECO:0000259" key="5">
    <source>
        <dbReference type="PROSITE" id="PS50056"/>
    </source>
</evidence>
<feature type="compositionally biased region" description="Basic and acidic residues" evidence="4">
    <location>
        <begin position="509"/>
        <end position="523"/>
    </location>
</feature>
<evidence type="ECO:0000256" key="4">
    <source>
        <dbReference type="SAM" id="MobiDB-lite"/>
    </source>
</evidence>
<evidence type="ECO:0000256" key="2">
    <source>
        <dbReference type="PIRSR" id="PIRSR630564-1"/>
    </source>
</evidence>
<feature type="binding site" evidence="3">
    <location>
        <begin position="74"/>
        <end position="75"/>
    </location>
    <ligand>
        <name>substrate</name>
    </ligand>
</feature>
<dbReference type="PROSITE" id="PS50056">
    <property type="entry name" value="TYR_PHOSPHATASE_2"/>
    <property type="match status" value="1"/>
</dbReference>
<proteinExistence type="predicted"/>
<dbReference type="SUPFAM" id="SSF52799">
    <property type="entry name" value="(Phosphotyrosine protein) phosphatases II"/>
    <property type="match status" value="1"/>
</dbReference>
<dbReference type="PROSITE" id="PS00383">
    <property type="entry name" value="TYR_PHOSPHATASE_1"/>
    <property type="match status" value="1"/>
</dbReference>
<evidence type="ECO:0000256" key="3">
    <source>
        <dbReference type="PIRSR" id="PIRSR630564-2"/>
    </source>
</evidence>
<dbReference type="GO" id="GO:0005737">
    <property type="term" value="C:cytoplasm"/>
    <property type="evidence" value="ECO:0007669"/>
    <property type="project" value="UniProtKB-ARBA"/>
</dbReference>
<dbReference type="EMBL" id="HBEM01011200">
    <property type="protein sequence ID" value="CAD8444757.1"/>
    <property type="molecule type" value="Transcribed_RNA"/>
</dbReference>
<dbReference type="PROSITE" id="PS51339">
    <property type="entry name" value="PPASE_MYOTUBULARIN"/>
    <property type="match status" value="1"/>
</dbReference>
<feature type="binding site" evidence="3">
    <location>
        <begin position="141"/>
        <end position="147"/>
    </location>
    <ligand>
        <name>substrate</name>
    </ligand>
</feature>
<dbReference type="InterPro" id="IPR000387">
    <property type="entry name" value="Tyr_Pase_dom"/>
</dbReference>
<dbReference type="SMART" id="SM00404">
    <property type="entry name" value="PTPc_motif"/>
    <property type="match status" value="1"/>
</dbReference>
<dbReference type="PANTHER" id="PTHR10807:SF128">
    <property type="entry name" value="PHOSPHATIDYLINOSITOL-3,5-BISPHOSPHATE 3-PHOSPHATASE"/>
    <property type="match status" value="1"/>
</dbReference>
<dbReference type="AlphaFoldDB" id="A0A7S0D8A8"/>
<feature type="region of interest" description="Disordered" evidence="4">
    <location>
        <begin position="480"/>
        <end position="523"/>
    </location>
</feature>
<dbReference type="GO" id="GO:0012505">
    <property type="term" value="C:endomembrane system"/>
    <property type="evidence" value="ECO:0007669"/>
    <property type="project" value="UniProtKB-SubCell"/>
</dbReference>
<accession>A0A7S0D8A8</accession>
<evidence type="ECO:0000256" key="1">
    <source>
        <dbReference type="ARBA" id="ARBA00004184"/>
    </source>
</evidence>
<evidence type="ECO:0008006" key="8">
    <source>
        <dbReference type="Google" id="ProtNLM"/>
    </source>
</evidence>
<dbReference type="InterPro" id="IPR003595">
    <property type="entry name" value="Tyr_Pase_cat"/>
</dbReference>
<name>A0A7S0D8A8_9EUKA</name>
<evidence type="ECO:0000313" key="7">
    <source>
        <dbReference type="EMBL" id="CAD8444757.1"/>
    </source>
</evidence>
<feature type="domain" description="Myotubularin phosphatase" evidence="6">
    <location>
        <begin position="1"/>
        <end position="379"/>
    </location>
</feature>
<reference evidence="7" key="1">
    <citation type="submission" date="2021-01" db="EMBL/GenBank/DDBJ databases">
        <authorList>
            <person name="Corre E."/>
            <person name="Pelletier E."/>
            <person name="Niang G."/>
            <person name="Scheremetjew M."/>
            <person name="Finn R."/>
            <person name="Kale V."/>
            <person name="Holt S."/>
            <person name="Cochrane G."/>
            <person name="Meng A."/>
            <person name="Brown T."/>
            <person name="Cohen L."/>
        </authorList>
    </citation>
    <scope>NUCLEOTIDE SEQUENCE</scope>
    <source>
        <strain evidence="7">CCMP2058</strain>
    </source>
</reference>
<feature type="region of interest" description="Disordered" evidence="4">
    <location>
        <begin position="292"/>
        <end position="320"/>
    </location>
</feature>
<organism evidence="7">
    <name type="scientific">Amorphochlora amoebiformis</name>
    <dbReference type="NCBI Taxonomy" id="1561963"/>
    <lineage>
        <taxon>Eukaryota</taxon>
        <taxon>Sar</taxon>
        <taxon>Rhizaria</taxon>
        <taxon>Cercozoa</taxon>
        <taxon>Chlorarachniophyceae</taxon>
        <taxon>Amorphochlora</taxon>
    </lineage>
</organism>
<feature type="domain" description="Tyrosine specific protein phosphatases" evidence="5">
    <location>
        <begin position="114"/>
        <end position="176"/>
    </location>
</feature>
<feature type="active site" description="Phosphocysteine intermediate" evidence="2">
    <location>
        <position position="141"/>
    </location>
</feature>
<sequence length="523" mass="58469">MVNSLSDGVTGRGKYLRDKYKSKDEDGVVQTGLRLVILDARPWKAAMGNSVLGKGTENAVNYVDCALEFAKIDNIHAVRASLESLMSLCRKTVNGAEEQGSPSWYAELEDTKWMHFQSLLLTAAERIKHLLKNGVCVLVHCSDGWDRTAQLVGLAMLLLDPTYRTMEGFAKLVERQWCSFGHKFAERCGHYKDSTFKENQQAPIFLQFLEAVWQILRQHPSAFEFNSKFLAALAFHCYSCRFGTFLFNNDKMRDRYRVRQETTSVWTHLLAPQNRSRYINSSYYLKNHSSLTQTASQPLDKMTQRRNSHKKNLSGAKNRPRSSEYKFGVILAGLRSGSKSSKIGQDLLDDAVGDEIKEEHLDIKVNCATYALAFWESFHMRRLWEGGAAAAGGAWAAASLAPSSDWAREASASEAAALYLSLRKWAESRGLKMEEFDAEYNLTKRRCSISTAASSTTSRPVSRSVSVKGKPTIEIKIESMGNPKRLPNPSPTITKTVKSPLEGGMGVRVAKDSKTVKDSKTGK</sequence>
<dbReference type="PANTHER" id="PTHR10807">
    <property type="entry name" value="MYOTUBULARIN-RELATED"/>
    <property type="match status" value="1"/>
</dbReference>
<gene>
    <name evidence="7" type="ORF">LAMO00422_LOCUS7843</name>
</gene>
<dbReference type="InterPro" id="IPR030564">
    <property type="entry name" value="Myotubularin"/>
</dbReference>
<dbReference type="InterPro" id="IPR010569">
    <property type="entry name" value="Myotubularin-like_Pase_dom"/>
</dbReference>